<dbReference type="GO" id="GO:0005634">
    <property type="term" value="C:nucleus"/>
    <property type="evidence" value="ECO:0007669"/>
    <property type="project" value="UniProtKB-SubCell"/>
</dbReference>
<dbReference type="OMA" id="MKQMCER"/>
<dbReference type="InterPro" id="IPR044198">
    <property type="entry name" value="DEK"/>
</dbReference>
<dbReference type="PANTHER" id="PTHR13468">
    <property type="entry name" value="DEK PROTEIN"/>
    <property type="match status" value="1"/>
</dbReference>
<accession>A0A3Q4BS28</accession>
<dbReference type="Pfam" id="PF08766">
    <property type="entry name" value="DEK_C"/>
    <property type="match status" value="1"/>
</dbReference>
<keyword evidence="4" id="KW-0539">Nucleus</keyword>
<protein>
    <recommendedName>
        <fullName evidence="6">DEK-C domain-containing protein</fullName>
    </recommendedName>
</protein>
<dbReference type="PANTHER" id="PTHR13468:SF1">
    <property type="entry name" value="PROTEIN DEK"/>
    <property type="match status" value="1"/>
</dbReference>
<dbReference type="GO" id="GO:0006325">
    <property type="term" value="P:chromatin organization"/>
    <property type="evidence" value="ECO:0007669"/>
    <property type="project" value="UniProtKB-KW"/>
</dbReference>
<reference evidence="7" key="1">
    <citation type="submission" date="2025-08" db="UniProtKB">
        <authorList>
            <consortium name="Ensembl"/>
        </authorList>
    </citation>
    <scope>IDENTIFICATION</scope>
</reference>
<dbReference type="SUPFAM" id="SSF109715">
    <property type="entry name" value="DEK C-terminal domain"/>
    <property type="match status" value="1"/>
</dbReference>
<evidence type="ECO:0000313" key="8">
    <source>
        <dbReference type="Proteomes" id="UP000261620"/>
    </source>
</evidence>
<dbReference type="Gene3D" id="1.10.10.60">
    <property type="entry name" value="Homeodomain-like"/>
    <property type="match status" value="1"/>
</dbReference>
<keyword evidence="2" id="KW-0156">Chromatin regulator</keyword>
<dbReference type="InterPro" id="IPR003034">
    <property type="entry name" value="SAP_dom"/>
</dbReference>
<dbReference type="Ensembl" id="ENSMMOT00000024474.1">
    <property type="protein sequence ID" value="ENSMMOP00000024072.1"/>
    <property type="gene ID" value="ENSMMOG00000018321.1"/>
</dbReference>
<feature type="compositionally biased region" description="Acidic residues" evidence="5">
    <location>
        <begin position="254"/>
        <end position="271"/>
    </location>
</feature>
<reference evidence="7" key="2">
    <citation type="submission" date="2025-09" db="UniProtKB">
        <authorList>
            <consortium name="Ensembl"/>
        </authorList>
    </citation>
    <scope>IDENTIFICATION</scope>
</reference>
<proteinExistence type="predicted"/>
<dbReference type="Proteomes" id="UP000261620">
    <property type="component" value="Unplaced"/>
</dbReference>
<dbReference type="GO" id="GO:0003677">
    <property type="term" value="F:DNA binding"/>
    <property type="evidence" value="ECO:0007669"/>
    <property type="project" value="UniProtKB-KW"/>
</dbReference>
<evidence type="ECO:0000256" key="2">
    <source>
        <dbReference type="ARBA" id="ARBA00022853"/>
    </source>
</evidence>
<evidence type="ECO:0000256" key="1">
    <source>
        <dbReference type="ARBA" id="ARBA00004123"/>
    </source>
</evidence>
<dbReference type="PROSITE" id="PS51998">
    <property type="entry name" value="DEK_C"/>
    <property type="match status" value="1"/>
</dbReference>
<keyword evidence="3" id="KW-0238">DNA-binding</keyword>
<dbReference type="GO" id="GO:0042393">
    <property type="term" value="F:histone binding"/>
    <property type="evidence" value="ECO:0007669"/>
    <property type="project" value="TreeGrafter"/>
</dbReference>
<comment type="subcellular location">
    <subcellularLocation>
        <location evidence="1">Nucleus</location>
    </subcellularLocation>
</comment>
<evidence type="ECO:0000259" key="6">
    <source>
        <dbReference type="PROSITE" id="PS51998"/>
    </source>
</evidence>
<evidence type="ECO:0000256" key="5">
    <source>
        <dbReference type="SAM" id="MobiDB-lite"/>
    </source>
</evidence>
<feature type="compositionally biased region" description="Acidic residues" evidence="5">
    <location>
        <begin position="213"/>
        <end position="224"/>
    </location>
</feature>
<evidence type="ECO:0000256" key="3">
    <source>
        <dbReference type="ARBA" id="ARBA00023125"/>
    </source>
</evidence>
<evidence type="ECO:0000313" key="7">
    <source>
        <dbReference type="Ensembl" id="ENSMMOP00000024072.1"/>
    </source>
</evidence>
<dbReference type="GO" id="GO:2000779">
    <property type="term" value="P:regulation of double-strand break repair"/>
    <property type="evidence" value="ECO:0007669"/>
    <property type="project" value="TreeGrafter"/>
</dbReference>
<feature type="domain" description="DEK-C" evidence="6">
    <location>
        <begin position="280"/>
        <end position="323"/>
    </location>
</feature>
<feature type="region of interest" description="Disordered" evidence="5">
    <location>
        <begin position="174"/>
        <end position="285"/>
    </location>
</feature>
<feature type="region of interest" description="Disordered" evidence="5">
    <location>
        <begin position="1"/>
        <end position="43"/>
    </location>
</feature>
<organism evidence="7 8">
    <name type="scientific">Mola mola</name>
    <name type="common">Ocean sunfish</name>
    <name type="synonym">Tetraodon mola</name>
    <dbReference type="NCBI Taxonomy" id="94237"/>
    <lineage>
        <taxon>Eukaryota</taxon>
        <taxon>Metazoa</taxon>
        <taxon>Chordata</taxon>
        <taxon>Craniata</taxon>
        <taxon>Vertebrata</taxon>
        <taxon>Euteleostomi</taxon>
        <taxon>Actinopterygii</taxon>
        <taxon>Neopterygii</taxon>
        <taxon>Teleostei</taxon>
        <taxon>Neoteleostei</taxon>
        <taxon>Acanthomorphata</taxon>
        <taxon>Eupercaria</taxon>
        <taxon>Tetraodontiformes</taxon>
        <taxon>Molidae</taxon>
        <taxon>Mola</taxon>
    </lineage>
</organism>
<evidence type="ECO:0000256" key="4">
    <source>
        <dbReference type="ARBA" id="ARBA00023242"/>
    </source>
</evidence>
<dbReference type="InterPro" id="IPR014876">
    <property type="entry name" value="DEK_C"/>
</dbReference>
<keyword evidence="8" id="KW-1185">Reference proteome</keyword>
<feature type="compositionally biased region" description="Basic and acidic residues" evidence="5">
    <location>
        <begin position="236"/>
        <end position="253"/>
    </location>
</feature>
<dbReference type="SMART" id="SM00513">
    <property type="entry name" value="SAP"/>
    <property type="match status" value="1"/>
</dbReference>
<dbReference type="STRING" id="94237.ENSMMOP00000024072"/>
<name>A0A3Q4BS28_MOLML</name>
<dbReference type="AlphaFoldDB" id="A0A3Q4BS28"/>
<sequence>MSEVVEEAMDSSAVSDEDVEDQRETSQDDQSGQNKTVGEIIEGKRTKKTVERLDFQAPKQLEKLKIGDGSGEKLGDIPRTGYQITKMKPADLKPLHAILFDRPGKKNLRLFNGFPFDADSEQYIKKREKLLKNSNFTNSKLKVVCSVLDLEKKGTHSDLVDRILSFLVAPKNSGKVSRELTKKKNKPKPRSSSSSPKKSKTGSKSKAIVMDSSSDEDEEDEDEKAEATAEAGASDAEDKPPEKDEDQSDKSEESADEEEEEDDEVSSDDDEPLIKMLNKAPSDEQLKETVRSLLKEANLEEMTMKQICQKVKSCLRSSCDPSL</sequence>
<feature type="compositionally biased region" description="Acidic residues" evidence="5">
    <location>
        <begin position="1"/>
        <end position="21"/>
    </location>
</feature>